<evidence type="ECO:0000313" key="1">
    <source>
        <dbReference type="EMBL" id="RYR67177.1"/>
    </source>
</evidence>
<accession>A0A445DVM0</accession>
<organism evidence="1 2">
    <name type="scientific">Arachis hypogaea</name>
    <name type="common">Peanut</name>
    <dbReference type="NCBI Taxonomy" id="3818"/>
    <lineage>
        <taxon>Eukaryota</taxon>
        <taxon>Viridiplantae</taxon>
        <taxon>Streptophyta</taxon>
        <taxon>Embryophyta</taxon>
        <taxon>Tracheophyta</taxon>
        <taxon>Spermatophyta</taxon>
        <taxon>Magnoliopsida</taxon>
        <taxon>eudicotyledons</taxon>
        <taxon>Gunneridae</taxon>
        <taxon>Pentapetalae</taxon>
        <taxon>rosids</taxon>
        <taxon>fabids</taxon>
        <taxon>Fabales</taxon>
        <taxon>Fabaceae</taxon>
        <taxon>Papilionoideae</taxon>
        <taxon>50 kb inversion clade</taxon>
        <taxon>dalbergioids sensu lato</taxon>
        <taxon>Dalbergieae</taxon>
        <taxon>Pterocarpus clade</taxon>
        <taxon>Arachis</taxon>
    </lineage>
</organism>
<comment type="caution">
    <text evidence="1">The sequence shown here is derived from an EMBL/GenBank/DDBJ whole genome shotgun (WGS) entry which is preliminary data.</text>
</comment>
<dbReference type="AlphaFoldDB" id="A0A445DVM0"/>
<reference evidence="1 2" key="1">
    <citation type="submission" date="2019-01" db="EMBL/GenBank/DDBJ databases">
        <title>Sequencing of cultivated peanut Arachis hypogaea provides insights into genome evolution and oil improvement.</title>
        <authorList>
            <person name="Chen X."/>
        </authorList>
    </citation>
    <scope>NUCLEOTIDE SEQUENCE [LARGE SCALE GENOMIC DNA]</scope>
    <source>
        <strain evidence="2">cv. Fuhuasheng</strain>
        <tissue evidence="1">Leaves</tissue>
    </source>
</reference>
<evidence type="ECO:0000313" key="2">
    <source>
        <dbReference type="Proteomes" id="UP000289738"/>
    </source>
</evidence>
<dbReference type="EMBL" id="SDMP01000003">
    <property type="protein sequence ID" value="RYR67177.1"/>
    <property type="molecule type" value="Genomic_DNA"/>
</dbReference>
<protein>
    <submittedName>
        <fullName evidence="1">Uncharacterized protein</fullName>
    </submittedName>
</protein>
<dbReference type="PANTHER" id="PTHR47718:SF17">
    <property type="entry name" value="PROTEIN FAR1-RELATED SEQUENCE 5-LIKE"/>
    <property type="match status" value="1"/>
</dbReference>
<gene>
    <name evidence="1" type="ORF">Ahy_A03g013475</name>
</gene>
<sequence>MMDEQYESKQDFGDEFTEGVYFFEIDPSEDTHEAAYAADSLAFDFYLKNSNSKGFSARKSKTFKNSIGEVYKQKFVSHRRGFREENAMLPAHRKISKADIMRMMNMLKSRIDTSQIFGLLASQAGGYEFFGYGPRDMYNDITRQRRQVPGDVTRVLKKLEDMRLKDPQLYFKVCHDSRGLLRNLFWFDGISQLDYQIFFWMLLLLMPCTKKISIVVH</sequence>
<name>A0A445DVM0_ARAHY</name>
<dbReference type="PANTHER" id="PTHR47718">
    <property type="entry name" value="OS01G0519700 PROTEIN"/>
    <property type="match status" value="1"/>
</dbReference>
<proteinExistence type="predicted"/>
<keyword evidence="2" id="KW-1185">Reference proteome</keyword>
<dbReference type="Proteomes" id="UP000289738">
    <property type="component" value="Chromosome A03"/>
</dbReference>